<proteinExistence type="predicted"/>
<feature type="signal peptide" evidence="1">
    <location>
        <begin position="1"/>
        <end position="21"/>
    </location>
</feature>
<evidence type="ECO:0000256" key="1">
    <source>
        <dbReference type="SAM" id="SignalP"/>
    </source>
</evidence>
<comment type="caution">
    <text evidence="2">The sequence shown here is derived from an EMBL/GenBank/DDBJ whole genome shotgun (WGS) entry which is preliminary data.</text>
</comment>
<feature type="chain" id="PRO_5020348120" description="Secreted protein" evidence="1">
    <location>
        <begin position="22"/>
        <end position="61"/>
    </location>
</feature>
<sequence length="61" mass="6383">MDRAALCIHSVLSTAVTLASADPSISVVRCIQQQGILMYPAARAVTLALRLICPDANSLAT</sequence>
<gene>
    <name evidence="2" type="ORF">C4D60_Mb10t12160</name>
</gene>
<evidence type="ECO:0000313" key="2">
    <source>
        <dbReference type="EMBL" id="THU53223.1"/>
    </source>
</evidence>
<accession>A0A4S8IWL7</accession>
<name>A0A4S8IWL7_MUSBA</name>
<evidence type="ECO:0000313" key="3">
    <source>
        <dbReference type="Proteomes" id="UP000317650"/>
    </source>
</evidence>
<evidence type="ECO:0008006" key="4">
    <source>
        <dbReference type="Google" id="ProtNLM"/>
    </source>
</evidence>
<dbReference type="AlphaFoldDB" id="A0A4S8IWL7"/>
<protein>
    <recommendedName>
        <fullName evidence="4">Secreted protein</fullName>
    </recommendedName>
</protein>
<reference evidence="2 3" key="1">
    <citation type="journal article" date="2019" name="Nat. Plants">
        <title>Genome sequencing of Musa balbisiana reveals subgenome evolution and function divergence in polyploid bananas.</title>
        <authorList>
            <person name="Yao X."/>
        </authorList>
    </citation>
    <scope>NUCLEOTIDE SEQUENCE [LARGE SCALE GENOMIC DNA]</scope>
    <source>
        <strain evidence="3">cv. DH-PKW</strain>
        <tissue evidence="2">Leaves</tissue>
    </source>
</reference>
<keyword evidence="1" id="KW-0732">Signal</keyword>
<dbReference type="Proteomes" id="UP000317650">
    <property type="component" value="Chromosome 10"/>
</dbReference>
<dbReference type="EMBL" id="PYDT01000008">
    <property type="protein sequence ID" value="THU53223.1"/>
    <property type="molecule type" value="Genomic_DNA"/>
</dbReference>
<organism evidence="2 3">
    <name type="scientific">Musa balbisiana</name>
    <name type="common">Banana</name>
    <dbReference type="NCBI Taxonomy" id="52838"/>
    <lineage>
        <taxon>Eukaryota</taxon>
        <taxon>Viridiplantae</taxon>
        <taxon>Streptophyta</taxon>
        <taxon>Embryophyta</taxon>
        <taxon>Tracheophyta</taxon>
        <taxon>Spermatophyta</taxon>
        <taxon>Magnoliopsida</taxon>
        <taxon>Liliopsida</taxon>
        <taxon>Zingiberales</taxon>
        <taxon>Musaceae</taxon>
        <taxon>Musa</taxon>
    </lineage>
</organism>
<keyword evidence="3" id="KW-1185">Reference proteome</keyword>